<name>A0A432YR22_9GAMM</name>
<evidence type="ECO:0000313" key="3">
    <source>
        <dbReference type="EMBL" id="RUO64113.1"/>
    </source>
</evidence>
<feature type="domain" description="DUF5666" evidence="2">
    <location>
        <begin position="267"/>
        <end position="318"/>
    </location>
</feature>
<dbReference type="Pfam" id="PF18914">
    <property type="entry name" value="DUF5666"/>
    <property type="match status" value="5"/>
</dbReference>
<protein>
    <recommendedName>
        <fullName evidence="2">DUF5666 domain-containing protein</fullName>
    </recommendedName>
</protein>
<keyword evidence="1" id="KW-0732">Signal</keyword>
<dbReference type="AlphaFoldDB" id="A0A432YR22"/>
<feature type="domain" description="DUF5666" evidence="2">
    <location>
        <begin position="493"/>
        <end position="549"/>
    </location>
</feature>
<feature type="signal peptide" evidence="1">
    <location>
        <begin position="1"/>
        <end position="17"/>
    </location>
</feature>
<sequence>MRFKYSLLVLAMSGVLAACGGSDDTPDNGGGDNTGSTTTVVTEGVITGFGSVYVNGQRYTSDNANIDVGNNTSADESMLRVGMVVKVAASATDDGSDPEANQITYEESLQGPVSFIDRTAETLTVLGQTVQFDELTAFEDTNATMLSLGDLVEVSGYINEDGDFYATLIEVESDEDEMKLRGNVSALDTSTQTFKINELVIDYSGTEFDDMTADDLADGLFVKVEGTEFNADTMTLTATEVENKSNTDFDDDINEITIAGMVRDYDVDDATFTVNQYHFALDTDTEFEDGSLDLLSNGMIVKIEAHLDGDELIADEIEFKAMTARSKTEGQVTDVNSDDNTFVVNGTTFMVTADTRYDDDSDLDERRFTFDNIAVNDWLEVVSKQDDNDNTVALKVERINENERDGELTGVATDVTADGMMLGNVSVVFNEDTEFEADDDLTVDEFVTLAGEQDALRVEVEGEYDGDTLEAMEVEVESDDDDADDNTGRIEFKGQVQSIDMDNQSVMIQGNEVRFTQNSELELNDDTADVTTFLSALSEGTVLEVEGVWVEETFIEVKEAEVENEDDDSEE</sequence>
<dbReference type="PROSITE" id="PS51257">
    <property type="entry name" value="PROKAR_LIPOPROTEIN"/>
    <property type="match status" value="1"/>
</dbReference>
<feature type="chain" id="PRO_5019271312" description="DUF5666 domain-containing protein" evidence="1">
    <location>
        <begin position="18"/>
        <end position="571"/>
    </location>
</feature>
<feature type="domain" description="DUF5666" evidence="2">
    <location>
        <begin position="329"/>
        <end position="397"/>
    </location>
</feature>
<accession>A0A432YR22</accession>
<dbReference type="RefSeq" id="WP_126752535.1">
    <property type="nucleotide sequence ID" value="NZ_JBHUMT010000015.1"/>
</dbReference>
<dbReference type="Proteomes" id="UP000288361">
    <property type="component" value="Unassembled WGS sequence"/>
</dbReference>
<dbReference type="InterPro" id="IPR043724">
    <property type="entry name" value="DUF5666"/>
</dbReference>
<feature type="domain" description="DUF5666" evidence="2">
    <location>
        <begin position="181"/>
        <end position="242"/>
    </location>
</feature>
<organism evidence="3 4">
    <name type="scientific">Idiomarina piscisalsi</name>
    <dbReference type="NCBI Taxonomy" id="1096243"/>
    <lineage>
        <taxon>Bacteria</taxon>
        <taxon>Pseudomonadati</taxon>
        <taxon>Pseudomonadota</taxon>
        <taxon>Gammaproteobacteria</taxon>
        <taxon>Alteromonadales</taxon>
        <taxon>Idiomarinaceae</taxon>
        <taxon>Idiomarina</taxon>
    </lineage>
</organism>
<evidence type="ECO:0000259" key="2">
    <source>
        <dbReference type="Pfam" id="PF18914"/>
    </source>
</evidence>
<evidence type="ECO:0000256" key="1">
    <source>
        <dbReference type="SAM" id="SignalP"/>
    </source>
</evidence>
<proteinExistence type="predicted"/>
<dbReference type="EMBL" id="PIQA01000007">
    <property type="protein sequence ID" value="RUO64113.1"/>
    <property type="molecule type" value="Genomic_DNA"/>
</dbReference>
<gene>
    <name evidence="3" type="ORF">CWI73_09300</name>
</gene>
<reference evidence="3 4" key="1">
    <citation type="journal article" date="2011" name="Front. Microbiol.">
        <title>Genomic signatures of strain selection and enhancement in Bacillus atrophaeus var. globigii, a historical biowarfare simulant.</title>
        <authorList>
            <person name="Gibbons H.S."/>
            <person name="Broomall S.M."/>
            <person name="McNew L.A."/>
            <person name="Daligault H."/>
            <person name="Chapman C."/>
            <person name="Bruce D."/>
            <person name="Karavis M."/>
            <person name="Krepps M."/>
            <person name="McGregor P.A."/>
            <person name="Hong C."/>
            <person name="Park K.H."/>
            <person name="Akmal A."/>
            <person name="Feldman A."/>
            <person name="Lin J.S."/>
            <person name="Chang W.E."/>
            <person name="Higgs B.W."/>
            <person name="Demirev P."/>
            <person name="Lindquist J."/>
            <person name="Liem A."/>
            <person name="Fochler E."/>
            <person name="Read T.D."/>
            <person name="Tapia R."/>
            <person name="Johnson S."/>
            <person name="Bishop-Lilly K.A."/>
            <person name="Detter C."/>
            <person name="Han C."/>
            <person name="Sozhamannan S."/>
            <person name="Rosenzweig C.N."/>
            <person name="Skowronski E.W."/>
        </authorList>
    </citation>
    <scope>NUCLEOTIDE SEQUENCE [LARGE SCALE GENOMIC DNA]</scope>
    <source>
        <strain evidence="3 4">TPS4-2</strain>
    </source>
</reference>
<feature type="domain" description="DUF5666" evidence="2">
    <location>
        <begin position="110"/>
        <end position="170"/>
    </location>
</feature>
<comment type="caution">
    <text evidence="3">The sequence shown here is derived from an EMBL/GenBank/DDBJ whole genome shotgun (WGS) entry which is preliminary data.</text>
</comment>
<evidence type="ECO:0000313" key="4">
    <source>
        <dbReference type="Proteomes" id="UP000288361"/>
    </source>
</evidence>